<evidence type="ECO:0000256" key="5">
    <source>
        <dbReference type="ARBA" id="ARBA00023242"/>
    </source>
</evidence>
<dbReference type="EMBL" id="NCVQ01000006">
    <property type="protein sequence ID" value="PWZ23037.1"/>
    <property type="molecule type" value="Genomic_DNA"/>
</dbReference>
<dbReference type="InterPro" id="IPR046347">
    <property type="entry name" value="bZIP_sf"/>
</dbReference>
<feature type="coiled-coil region" evidence="6">
    <location>
        <begin position="126"/>
        <end position="160"/>
    </location>
</feature>
<comment type="subcellular location">
    <subcellularLocation>
        <location evidence="1">Nucleus</location>
    </subcellularLocation>
</comment>
<evidence type="ECO:0000256" key="2">
    <source>
        <dbReference type="ARBA" id="ARBA00023015"/>
    </source>
</evidence>
<dbReference type="PANTHER" id="PTHR46324:SF26">
    <property type="entry name" value="OS02G0728001 PROTEIN"/>
    <property type="match status" value="1"/>
</dbReference>
<protein>
    <submittedName>
        <fullName evidence="9">Basic leucine zipper 43</fullName>
    </submittedName>
</protein>
<dbReference type="FunFam" id="1.20.5.170:FF:000020">
    <property type="entry name" value="BZIP transcription factor"/>
    <property type="match status" value="1"/>
</dbReference>
<dbReference type="InterPro" id="IPR045314">
    <property type="entry name" value="bZIP_plant_GBF1"/>
</dbReference>
<reference evidence="9 10" key="1">
    <citation type="journal article" date="2018" name="Nat. Genet.">
        <title>Extensive intraspecific gene order and gene structural variations between Mo17 and other maize genomes.</title>
        <authorList>
            <person name="Sun S."/>
            <person name="Zhou Y."/>
            <person name="Chen J."/>
            <person name="Shi J."/>
            <person name="Zhao H."/>
            <person name="Zhao H."/>
            <person name="Song W."/>
            <person name="Zhang M."/>
            <person name="Cui Y."/>
            <person name="Dong X."/>
            <person name="Liu H."/>
            <person name="Ma X."/>
            <person name="Jiao Y."/>
            <person name="Wang B."/>
            <person name="Wei X."/>
            <person name="Stein J.C."/>
            <person name="Glaubitz J.C."/>
            <person name="Lu F."/>
            <person name="Yu G."/>
            <person name="Liang C."/>
            <person name="Fengler K."/>
            <person name="Li B."/>
            <person name="Rafalski A."/>
            <person name="Schnable P.S."/>
            <person name="Ware D.H."/>
            <person name="Buckler E.S."/>
            <person name="Lai J."/>
        </authorList>
    </citation>
    <scope>NUCLEOTIDE SEQUENCE [LARGE SCALE GENOMIC DNA]</scope>
    <source>
        <strain evidence="10">cv. Missouri 17</strain>
        <tissue evidence="9">Seedling</tissue>
    </source>
</reference>
<evidence type="ECO:0000256" key="1">
    <source>
        <dbReference type="ARBA" id="ARBA00004123"/>
    </source>
</evidence>
<dbReference type="GO" id="GO:0003700">
    <property type="term" value="F:DNA-binding transcription factor activity"/>
    <property type="evidence" value="ECO:0007669"/>
    <property type="project" value="InterPro"/>
</dbReference>
<accession>A0A3L6EUN6</accession>
<dbReference type="InterPro" id="IPR004827">
    <property type="entry name" value="bZIP"/>
</dbReference>
<dbReference type="PROSITE" id="PS50217">
    <property type="entry name" value="BZIP"/>
    <property type="match status" value="1"/>
</dbReference>
<dbReference type="ExpressionAtlas" id="A0A3L6EUN6">
    <property type="expression patterns" value="baseline and differential"/>
</dbReference>
<dbReference type="Gene3D" id="1.20.5.170">
    <property type="match status" value="1"/>
</dbReference>
<dbReference type="GO" id="GO:0005634">
    <property type="term" value="C:nucleus"/>
    <property type="evidence" value="ECO:0007669"/>
    <property type="project" value="UniProtKB-SubCell"/>
</dbReference>
<dbReference type="Proteomes" id="UP000251960">
    <property type="component" value="Chromosome 5"/>
</dbReference>
<keyword evidence="5" id="KW-0539">Nucleus</keyword>
<dbReference type="Pfam" id="PF00170">
    <property type="entry name" value="bZIP_1"/>
    <property type="match status" value="1"/>
</dbReference>
<evidence type="ECO:0000256" key="3">
    <source>
        <dbReference type="ARBA" id="ARBA00023125"/>
    </source>
</evidence>
<dbReference type="AlphaFoldDB" id="A0A3L6EUN6"/>
<evidence type="ECO:0000256" key="6">
    <source>
        <dbReference type="SAM" id="Coils"/>
    </source>
</evidence>
<dbReference type="PROSITE" id="PS00036">
    <property type="entry name" value="BZIP_BASIC"/>
    <property type="match status" value="1"/>
</dbReference>
<sequence>MNMYPAAEIASVPYLSPAASFKPHYHVATDDDGGFLYQQYSNLLLPHPPSYYQEVAYDQLVLEASFPVGGNNRSNSESDEYQRSVAEERRKRRMVSNRESARRSRMRKQKQLSELWAQVVHLRSTNRQLLDQLNHAIRDCDRVLRENSQLRDEQTKLQQQLEMLPVETTESGAMSPGS</sequence>
<evidence type="ECO:0000313" key="9">
    <source>
        <dbReference type="EMBL" id="PWZ23037.1"/>
    </source>
</evidence>
<name>A0A3L6EUN6_MAIZE</name>
<dbReference type="SUPFAM" id="SSF57959">
    <property type="entry name" value="Leucine zipper domain"/>
    <property type="match status" value="1"/>
</dbReference>
<dbReference type="GO" id="GO:0003677">
    <property type="term" value="F:DNA binding"/>
    <property type="evidence" value="ECO:0007669"/>
    <property type="project" value="UniProtKB-KW"/>
</dbReference>
<dbReference type="SMART" id="SM00338">
    <property type="entry name" value="BRLZ"/>
    <property type="match status" value="1"/>
</dbReference>
<keyword evidence="6" id="KW-0175">Coiled coil</keyword>
<organism evidence="9 10">
    <name type="scientific">Zea mays</name>
    <name type="common">Maize</name>
    <dbReference type="NCBI Taxonomy" id="4577"/>
    <lineage>
        <taxon>Eukaryota</taxon>
        <taxon>Viridiplantae</taxon>
        <taxon>Streptophyta</taxon>
        <taxon>Embryophyta</taxon>
        <taxon>Tracheophyta</taxon>
        <taxon>Spermatophyta</taxon>
        <taxon>Magnoliopsida</taxon>
        <taxon>Liliopsida</taxon>
        <taxon>Poales</taxon>
        <taxon>Poaceae</taxon>
        <taxon>PACMAD clade</taxon>
        <taxon>Panicoideae</taxon>
        <taxon>Andropogonodae</taxon>
        <taxon>Andropogoneae</taxon>
        <taxon>Tripsacinae</taxon>
        <taxon>Zea</taxon>
    </lineage>
</organism>
<evidence type="ECO:0000256" key="7">
    <source>
        <dbReference type="SAM" id="MobiDB-lite"/>
    </source>
</evidence>
<dbReference type="CDD" id="cd14702">
    <property type="entry name" value="bZIP_plant_GBF1"/>
    <property type="match status" value="1"/>
</dbReference>
<comment type="caution">
    <text evidence="9">The sequence shown here is derived from an EMBL/GenBank/DDBJ whole genome shotgun (WGS) entry which is preliminary data.</text>
</comment>
<gene>
    <name evidence="9" type="primary">BZIP43_0</name>
    <name evidence="9" type="ORF">Zm00014a_020034</name>
</gene>
<dbReference type="InterPro" id="IPR044521">
    <property type="entry name" value="AtbZIP8/43"/>
</dbReference>
<keyword evidence="3" id="KW-0238">DNA-binding</keyword>
<evidence type="ECO:0000256" key="4">
    <source>
        <dbReference type="ARBA" id="ARBA00023163"/>
    </source>
</evidence>
<feature type="domain" description="BZIP" evidence="8">
    <location>
        <begin position="87"/>
        <end position="150"/>
    </location>
</feature>
<feature type="compositionally biased region" description="Basic and acidic residues" evidence="7">
    <location>
        <begin position="80"/>
        <end position="89"/>
    </location>
</feature>
<evidence type="ECO:0000259" key="8">
    <source>
        <dbReference type="PROSITE" id="PS50217"/>
    </source>
</evidence>
<proteinExistence type="predicted"/>
<feature type="region of interest" description="Disordered" evidence="7">
    <location>
        <begin position="68"/>
        <end position="107"/>
    </location>
</feature>
<keyword evidence="4" id="KW-0804">Transcription</keyword>
<evidence type="ECO:0000313" key="10">
    <source>
        <dbReference type="Proteomes" id="UP000251960"/>
    </source>
</evidence>
<keyword evidence="2" id="KW-0805">Transcription regulation</keyword>
<dbReference type="PANTHER" id="PTHR46324">
    <property type="entry name" value="BASIC LEUCINE ZIPPER 43-RELATED"/>
    <property type="match status" value="1"/>
</dbReference>